<evidence type="ECO:0000313" key="15">
    <source>
        <dbReference type="Proteomes" id="UP000663834"/>
    </source>
</evidence>
<dbReference type="GO" id="GO:0008378">
    <property type="term" value="F:galactosyltransferase activity"/>
    <property type="evidence" value="ECO:0007669"/>
    <property type="project" value="TreeGrafter"/>
</dbReference>
<comment type="similarity">
    <text evidence="3 11">Belongs to the glycosyltransferase 7 family.</text>
</comment>
<keyword evidence="4 11" id="KW-0328">Glycosyltransferase</keyword>
<comment type="pathway">
    <text evidence="2 11">Protein modification; protein glycosylation.</text>
</comment>
<keyword evidence="7 11" id="KW-0735">Signal-anchor</keyword>
<dbReference type="AlphaFoldDB" id="A0A815SBS1"/>
<evidence type="ECO:0000259" key="12">
    <source>
        <dbReference type="Pfam" id="PF02709"/>
    </source>
</evidence>
<comment type="function">
    <text evidence="11">Catalyses the transfer of galactose onto proteins or lipids.</text>
</comment>
<evidence type="ECO:0000256" key="7">
    <source>
        <dbReference type="ARBA" id="ARBA00022968"/>
    </source>
</evidence>
<evidence type="ECO:0000256" key="5">
    <source>
        <dbReference type="ARBA" id="ARBA00022679"/>
    </source>
</evidence>
<keyword evidence="10 11" id="KW-0325">Glycoprotein</keyword>
<feature type="domain" description="Galactosyltransferase C-terminal" evidence="12">
    <location>
        <begin position="243"/>
        <end position="320"/>
    </location>
</feature>
<dbReference type="GO" id="GO:0006688">
    <property type="term" value="P:glycosphingolipid biosynthetic process"/>
    <property type="evidence" value="ECO:0007669"/>
    <property type="project" value="TreeGrafter"/>
</dbReference>
<evidence type="ECO:0000256" key="1">
    <source>
        <dbReference type="ARBA" id="ARBA00004606"/>
    </source>
</evidence>
<organism evidence="14 15">
    <name type="scientific">Rotaria magnacalcarata</name>
    <dbReference type="NCBI Taxonomy" id="392030"/>
    <lineage>
        <taxon>Eukaryota</taxon>
        <taxon>Metazoa</taxon>
        <taxon>Spiralia</taxon>
        <taxon>Gnathifera</taxon>
        <taxon>Rotifera</taxon>
        <taxon>Eurotatoria</taxon>
        <taxon>Bdelloidea</taxon>
        <taxon>Philodinida</taxon>
        <taxon>Philodinidae</taxon>
        <taxon>Rotaria</taxon>
    </lineage>
</organism>
<evidence type="ECO:0000256" key="10">
    <source>
        <dbReference type="ARBA" id="ARBA00023180"/>
    </source>
</evidence>
<dbReference type="Proteomes" id="UP000663834">
    <property type="component" value="Unassembled WGS sequence"/>
</dbReference>
<dbReference type="GO" id="GO:0005975">
    <property type="term" value="P:carbohydrate metabolic process"/>
    <property type="evidence" value="ECO:0007669"/>
    <property type="project" value="InterPro"/>
</dbReference>
<dbReference type="InterPro" id="IPR027995">
    <property type="entry name" value="Galactosyl_T_N"/>
</dbReference>
<dbReference type="PRINTS" id="PR02050">
    <property type="entry name" value="B14GALTRFASE"/>
</dbReference>
<dbReference type="PANTHER" id="PTHR19300">
    <property type="entry name" value="BETA-1,4-GALACTOSYLTRANSFERASE"/>
    <property type="match status" value="1"/>
</dbReference>
<dbReference type="UniPathway" id="UPA00378"/>
<evidence type="ECO:0000256" key="8">
    <source>
        <dbReference type="ARBA" id="ARBA00022989"/>
    </source>
</evidence>
<evidence type="ECO:0000256" key="3">
    <source>
        <dbReference type="ARBA" id="ARBA00005735"/>
    </source>
</evidence>
<evidence type="ECO:0000256" key="2">
    <source>
        <dbReference type="ARBA" id="ARBA00004922"/>
    </source>
</evidence>
<dbReference type="CDD" id="cd00899">
    <property type="entry name" value="b4GalT"/>
    <property type="match status" value="1"/>
</dbReference>
<sequence>MPLPNRSISVYRWCVMSAIVMSIASVFNIIYFIKQRLPSENDDELTILKSSIVNHTASVSDNQTNALSQGEYNLFDETFQIFSQAFANNVLPVLNAQNENSSFCPSIPPNLKGPTIIQEPPKNFTLENTSMYHPDVQLGGYYHPKVCLARHKIAIIVPYRDRWDILRGFLYHMHEILQRQQLDYRIYVCEQAFDKIFNKGIVMNGCFKEILNLEPNTPCFIMHDVDLLLIDDRNMYTCPIYPRHLSVAIDKFDFYLPYPELVGGVLAMRREHYLLVNGYSTNYWGWGGEDDDMYQRVVKKQLIVERPPASIARYKMLKHTHQKLNPARMKVLRTAQRRIDSDGVNNVKYKLLNTAIYHLYTHFLIDVGEQSTQ</sequence>
<dbReference type="EC" id="2.4.1.-" evidence="11"/>
<dbReference type="InterPro" id="IPR029044">
    <property type="entry name" value="Nucleotide-diphossugar_trans"/>
</dbReference>
<comment type="subcellular location">
    <subcellularLocation>
        <location evidence="1">Membrane</location>
        <topology evidence="1">Single-pass type II membrane protein</topology>
    </subcellularLocation>
</comment>
<evidence type="ECO:0000313" key="14">
    <source>
        <dbReference type="EMBL" id="CAF1490548.1"/>
    </source>
</evidence>
<accession>A0A815SBS1</accession>
<dbReference type="OrthoDB" id="10038994at2759"/>
<name>A0A815SBS1_9BILA</name>
<evidence type="ECO:0000259" key="13">
    <source>
        <dbReference type="Pfam" id="PF13733"/>
    </source>
</evidence>
<reference evidence="14" key="1">
    <citation type="submission" date="2021-02" db="EMBL/GenBank/DDBJ databases">
        <authorList>
            <person name="Nowell W R."/>
        </authorList>
    </citation>
    <scope>NUCLEOTIDE SEQUENCE</scope>
</reference>
<keyword evidence="6 11" id="KW-0812">Transmembrane</keyword>
<dbReference type="InterPro" id="IPR027791">
    <property type="entry name" value="Galactosyl_T_C"/>
</dbReference>
<evidence type="ECO:0000256" key="9">
    <source>
        <dbReference type="ARBA" id="ARBA00023136"/>
    </source>
</evidence>
<evidence type="ECO:0000256" key="4">
    <source>
        <dbReference type="ARBA" id="ARBA00022676"/>
    </source>
</evidence>
<dbReference type="SUPFAM" id="SSF53448">
    <property type="entry name" value="Nucleotide-diphospho-sugar transferases"/>
    <property type="match status" value="1"/>
</dbReference>
<dbReference type="GO" id="GO:0005794">
    <property type="term" value="C:Golgi apparatus"/>
    <property type="evidence" value="ECO:0007669"/>
    <property type="project" value="TreeGrafter"/>
</dbReference>
<gene>
    <name evidence="14" type="ORF">KQP761_LOCUS14070</name>
</gene>
<comment type="caution">
    <text evidence="14">The sequence shown here is derived from an EMBL/GenBank/DDBJ whole genome shotgun (WGS) entry which is preliminary data.</text>
</comment>
<dbReference type="EMBL" id="CAJNOW010006592">
    <property type="protein sequence ID" value="CAF1490548.1"/>
    <property type="molecule type" value="Genomic_DNA"/>
</dbReference>
<keyword evidence="5 11" id="KW-0808">Transferase</keyword>
<dbReference type="GO" id="GO:0016020">
    <property type="term" value="C:membrane"/>
    <property type="evidence" value="ECO:0007669"/>
    <property type="project" value="UniProtKB-SubCell"/>
</dbReference>
<dbReference type="Gene3D" id="3.90.550.10">
    <property type="entry name" value="Spore Coat Polysaccharide Biosynthesis Protein SpsA, Chain A"/>
    <property type="match status" value="1"/>
</dbReference>
<keyword evidence="9 11" id="KW-0472">Membrane</keyword>
<dbReference type="InterPro" id="IPR003859">
    <property type="entry name" value="Galactosyl_T"/>
</dbReference>
<proteinExistence type="inferred from homology"/>
<dbReference type="GO" id="GO:0033842">
    <property type="term" value="F:N-acetyl-beta-glucosaminyl-derivative 4-beta-N-acetylgalactosaminyltransferase activity"/>
    <property type="evidence" value="ECO:0007669"/>
    <property type="project" value="TreeGrafter"/>
</dbReference>
<feature type="transmembrane region" description="Helical" evidence="11">
    <location>
        <begin position="12"/>
        <end position="33"/>
    </location>
</feature>
<evidence type="ECO:0000256" key="6">
    <source>
        <dbReference type="ARBA" id="ARBA00022692"/>
    </source>
</evidence>
<feature type="domain" description="Galactosyltransferase N-terminal" evidence="13">
    <location>
        <begin position="104"/>
        <end position="239"/>
    </location>
</feature>
<protein>
    <recommendedName>
        <fullName evidence="11">Beta-1,4-galactosyltransferase</fullName>
        <ecNumber evidence="11">2.4.1.-</ecNumber>
    </recommendedName>
</protein>
<evidence type="ECO:0000256" key="11">
    <source>
        <dbReference type="RuleBase" id="RU368121"/>
    </source>
</evidence>
<keyword evidence="8 11" id="KW-1133">Transmembrane helix</keyword>
<dbReference type="Pfam" id="PF13733">
    <property type="entry name" value="Glyco_transf_7N"/>
    <property type="match status" value="1"/>
</dbReference>
<dbReference type="PANTHER" id="PTHR19300:SF57">
    <property type="entry name" value="BETA-1,4-N-ACETYLGALACTOSAMINYLTRANSFERASE"/>
    <property type="match status" value="1"/>
</dbReference>
<dbReference type="Pfam" id="PF02709">
    <property type="entry name" value="Glyco_transf_7C"/>
    <property type="match status" value="1"/>
</dbReference>